<organism evidence="5 6">
    <name type="scientific">Desulfatitalea alkaliphila</name>
    <dbReference type="NCBI Taxonomy" id="2929485"/>
    <lineage>
        <taxon>Bacteria</taxon>
        <taxon>Pseudomonadati</taxon>
        <taxon>Thermodesulfobacteriota</taxon>
        <taxon>Desulfobacteria</taxon>
        <taxon>Desulfobacterales</taxon>
        <taxon>Desulfosarcinaceae</taxon>
        <taxon>Desulfatitalea</taxon>
    </lineage>
</organism>
<dbReference type="GO" id="GO:0016887">
    <property type="term" value="F:ATP hydrolysis activity"/>
    <property type="evidence" value="ECO:0007669"/>
    <property type="project" value="InterPro"/>
</dbReference>
<dbReference type="CDD" id="cd03219">
    <property type="entry name" value="ABC_Mj1267_LivG_branched"/>
    <property type="match status" value="1"/>
</dbReference>
<evidence type="ECO:0000313" key="6">
    <source>
        <dbReference type="Proteomes" id="UP001165427"/>
    </source>
</evidence>
<keyword evidence="6" id="KW-1185">Reference proteome</keyword>
<dbReference type="InterPro" id="IPR003439">
    <property type="entry name" value="ABC_transporter-like_ATP-bd"/>
</dbReference>
<dbReference type="SMART" id="SM00382">
    <property type="entry name" value="AAA"/>
    <property type="match status" value="1"/>
</dbReference>
<evidence type="ECO:0000259" key="4">
    <source>
        <dbReference type="PROSITE" id="PS50893"/>
    </source>
</evidence>
<name>A0AA41R0B8_9BACT</name>
<evidence type="ECO:0000256" key="3">
    <source>
        <dbReference type="ARBA" id="ARBA00022840"/>
    </source>
</evidence>
<accession>A0AA41R0B8</accession>
<sequence length="258" mass="28365">MAHKVLLEGASLVKCFGGMQAVNDVSFQVRSGEMLAVIGPNGAGKSVLFSLISGLLRPTAGTVFFQGEPLSGLPPHRISRKGLARTFQHTALFEELQVVHNLALGYQKRTRSGYWDTLWRNARWRDDQDRLQRKVLAVLESIGLTAKATHTVGTLSQVEQRRLAIGMALISEPALMLLDEPTGGLIQEDTDAITRLIRTIHATGIAICLIEHKMRMIMDLADRIIVLNHGRKIAEGRPAQVAADESVIEAYLGKKRDA</sequence>
<dbReference type="EMBL" id="JALJRB010000001">
    <property type="protein sequence ID" value="MCJ8499221.1"/>
    <property type="molecule type" value="Genomic_DNA"/>
</dbReference>
<dbReference type="Proteomes" id="UP001165427">
    <property type="component" value="Unassembled WGS sequence"/>
</dbReference>
<dbReference type="GO" id="GO:0005886">
    <property type="term" value="C:plasma membrane"/>
    <property type="evidence" value="ECO:0007669"/>
    <property type="project" value="TreeGrafter"/>
</dbReference>
<keyword evidence="2" id="KW-0547">Nucleotide-binding</keyword>
<dbReference type="SUPFAM" id="SSF52540">
    <property type="entry name" value="P-loop containing nucleoside triphosphate hydrolases"/>
    <property type="match status" value="1"/>
</dbReference>
<dbReference type="AlphaFoldDB" id="A0AA41R0B8"/>
<dbReference type="GO" id="GO:0005524">
    <property type="term" value="F:ATP binding"/>
    <property type="evidence" value="ECO:0007669"/>
    <property type="project" value="UniProtKB-KW"/>
</dbReference>
<keyword evidence="1" id="KW-0813">Transport</keyword>
<dbReference type="RefSeq" id="WP_246902372.1">
    <property type="nucleotide sequence ID" value="NZ_JALJRB010000001.1"/>
</dbReference>
<reference evidence="5" key="1">
    <citation type="submission" date="2022-04" db="EMBL/GenBank/DDBJ databases">
        <title>Desulfatitalea alkaliphila sp. nov., a novel anaerobic sulfate-reducing bacterium isolated from terrestrial mud volcano, Taman Peninsula, Russia.</title>
        <authorList>
            <person name="Khomyakova M.A."/>
            <person name="Merkel A.Y."/>
            <person name="Slobodkin A.I."/>
        </authorList>
    </citation>
    <scope>NUCLEOTIDE SEQUENCE</scope>
    <source>
        <strain evidence="5">M08but</strain>
    </source>
</reference>
<dbReference type="FunFam" id="3.40.50.300:FF:000421">
    <property type="entry name" value="Branched-chain amino acid ABC transporter ATP-binding protein"/>
    <property type="match status" value="1"/>
</dbReference>
<dbReference type="PANTHER" id="PTHR45772:SF9">
    <property type="entry name" value="CONSERVED COMPONENT OF ABC TRANSPORTER FOR NATURAL AMINO ACIDS"/>
    <property type="match status" value="1"/>
</dbReference>
<protein>
    <submittedName>
        <fullName evidence="5">ABC transporter ATP-binding protein</fullName>
    </submittedName>
</protein>
<dbReference type="Gene3D" id="3.40.50.300">
    <property type="entry name" value="P-loop containing nucleotide triphosphate hydrolases"/>
    <property type="match status" value="1"/>
</dbReference>
<dbReference type="InterPro" id="IPR003593">
    <property type="entry name" value="AAA+_ATPase"/>
</dbReference>
<dbReference type="Pfam" id="PF00005">
    <property type="entry name" value="ABC_tran"/>
    <property type="match status" value="1"/>
</dbReference>
<dbReference type="Pfam" id="PF12399">
    <property type="entry name" value="BCA_ABC_TP_C"/>
    <property type="match status" value="1"/>
</dbReference>
<dbReference type="InterPro" id="IPR032823">
    <property type="entry name" value="BCA_ABC_TP_C"/>
</dbReference>
<gene>
    <name evidence="5" type="ORF">MRX98_01430</name>
</gene>
<dbReference type="InterPro" id="IPR051120">
    <property type="entry name" value="ABC_AA/LPS_Transport"/>
</dbReference>
<evidence type="ECO:0000313" key="5">
    <source>
        <dbReference type="EMBL" id="MCJ8499221.1"/>
    </source>
</evidence>
<comment type="caution">
    <text evidence="5">The sequence shown here is derived from an EMBL/GenBank/DDBJ whole genome shotgun (WGS) entry which is preliminary data.</text>
</comment>
<dbReference type="PANTHER" id="PTHR45772">
    <property type="entry name" value="CONSERVED COMPONENT OF ABC TRANSPORTER FOR NATURAL AMINO ACIDS-RELATED"/>
    <property type="match status" value="1"/>
</dbReference>
<keyword evidence="3 5" id="KW-0067">ATP-binding</keyword>
<dbReference type="InterPro" id="IPR027417">
    <property type="entry name" value="P-loop_NTPase"/>
</dbReference>
<proteinExistence type="predicted"/>
<dbReference type="PROSITE" id="PS50893">
    <property type="entry name" value="ABC_TRANSPORTER_2"/>
    <property type="match status" value="1"/>
</dbReference>
<feature type="domain" description="ABC transporter" evidence="4">
    <location>
        <begin position="7"/>
        <end position="254"/>
    </location>
</feature>
<evidence type="ECO:0000256" key="2">
    <source>
        <dbReference type="ARBA" id="ARBA00022741"/>
    </source>
</evidence>
<evidence type="ECO:0000256" key="1">
    <source>
        <dbReference type="ARBA" id="ARBA00022448"/>
    </source>
</evidence>